<keyword evidence="2" id="KW-1185">Reference proteome</keyword>
<sequence length="550" mass="61773">MVILERMLNQRRELKAEINHLHPSMIDRMPVEVAANIFEFYVGDRSFEVRFGRPPLALQLGAVCQTWRRIAWSTPQVWAFISMDLSVRPERISERAVQRYMTLEQLLSDWIARSGCSPLSIELYSRHCLDDRQAEWILPIIRIVNSLSTRWKYLELRLPMSVLPRFFVNTGQFNTASLLEEIQIWNTTAIFDLTAASVSLRGTGPGGGGRVKPAPKKVDLGAVRVKSLDIEWNKVTSLSISILCMDEVFHVLRHSPSLVDCSITRLSYLSENGHLGYIPDRNLPFVHHKLKQLLIKFHDPEPSSEFFSRVTLPYLEALSCDFKDYTLPTDIFVSFLRRSGLPAEKSVSAGSMISNPGMHGPNTNLKALSLIHPGFPEDPAALISICNAVPALKELSLMPATNDEDTSFDLFYGALANDTASISDEVRQVAPGNTVDSTSLEDSNLNDPEALMLLPALETLTCTTHNEDFPWEVIPRFFLPFNGRNPSCCRPLRTLKVCYMTDTPEPLPFIDTKTLALLHDLIDQNVDLSVLNAHLAGETDMIHYPGSGLR</sequence>
<gene>
    <name evidence="1" type="ORF">GALMADRAFT_132571</name>
</gene>
<reference evidence="2" key="1">
    <citation type="journal article" date="2014" name="Proc. Natl. Acad. Sci. U.S.A.">
        <title>Extensive sampling of basidiomycete genomes demonstrates inadequacy of the white-rot/brown-rot paradigm for wood decay fungi.</title>
        <authorList>
            <person name="Riley R."/>
            <person name="Salamov A.A."/>
            <person name="Brown D.W."/>
            <person name="Nagy L.G."/>
            <person name="Floudas D."/>
            <person name="Held B.W."/>
            <person name="Levasseur A."/>
            <person name="Lombard V."/>
            <person name="Morin E."/>
            <person name="Otillar R."/>
            <person name="Lindquist E.A."/>
            <person name="Sun H."/>
            <person name="LaButti K.M."/>
            <person name="Schmutz J."/>
            <person name="Jabbour D."/>
            <person name="Luo H."/>
            <person name="Baker S.E."/>
            <person name="Pisabarro A.G."/>
            <person name="Walton J.D."/>
            <person name="Blanchette R.A."/>
            <person name="Henrissat B."/>
            <person name="Martin F."/>
            <person name="Cullen D."/>
            <person name="Hibbett D.S."/>
            <person name="Grigoriev I.V."/>
        </authorList>
    </citation>
    <scope>NUCLEOTIDE SEQUENCE [LARGE SCALE GENOMIC DNA]</scope>
    <source>
        <strain evidence="2">CBS 339.88</strain>
    </source>
</reference>
<organism evidence="1 2">
    <name type="scientific">Galerina marginata (strain CBS 339.88)</name>
    <dbReference type="NCBI Taxonomy" id="685588"/>
    <lineage>
        <taxon>Eukaryota</taxon>
        <taxon>Fungi</taxon>
        <taxon>Dikarya</taxon>
        <taxon>Basidiomycota</taxon>
        <taxon>Agaricomycotina</taxon>
        <taxon>Agaricomycetes</taxon>
        <taxon>Agaricomycetidae</taxon>
        <taxon>Agaricales</taxon>
        <taxon>Agaricineae</taxon>
        <taxon>Strophariaceae</taxon>
        <taxon>Galerina</taxon>
    </lineage>
</organism>
<dbReference type="AlphaFoldDB" id="A0A067U121"/>
<dbReference type="OrthoDB" id="2989198at2759"/>
<protein>
    <submittedName>
        <fullName evidence="1">Uncharacterized protein</fullName>
    </submittedName>
</protein>
<proteinExistence type="predicted"/>
<evidence type="ECO:0000313" key="1">
    <source>
        <dbReference type="EMBL" id="KDR85954.1"/>
    </source>
</evidence>
<name>A0A067U121_GALM3</name>
<dbReference type="Proteomes" id="UP000027222">
    <property type="component" value="Unassembled WGS sequence"/>
</dbReference>
<evidence type="ECO:0000313" key="2">
    <source>
        <dbReference type="Proteomes" id="UP000027222"/>
    </source>
</evidence>
<dbReference type="HOGENOM" id="CLU_018544_14_1_1"/>
<dbReference type="EMBL" id="KL142367">
    <property type="protein sequence ID" value="KDR85954.1"/>
    <property type="molecule type" value="Genomic_DNA"/>
</dbReference>
<accession>A0A067U121</accession>